<dbReference type="OrthoDB" id="9773646at2"/>
<comment type="cofactor">
    <cofactor evidence="9">
        <name>Fe-coproporphyrin III</name>
        <dbReference type="ChEBI" id="CHEBI:68438"/>
    </cofactor>
    <text evidence="9">Fe-coproporphyrin III acts as both substrate and redox cofactor.</text>
</comment>
<dbReference type="GO" id="GO:0016634">
    <property type="term" value="F:oxidoreductase activity, acting on the CH-CH group of donors, oxygen as acceptor"/>
    <property type="evidence" value="ECO:0007669"/>
    <property type="project" value="UniProtKB-UniRule"/>
</dbReference>
<keyword evidence="4 9" id="KW-0408">Iron</keyword>
<dbReference type="InterPro" id="IPR011008">
    <property type="entry name" value="Dimeric_a/b-barrel"/>
</dbReference>
<protein>
    <recommendedName>
        <fullName evidence="1 9">Coproheme decarboxylase</fullName>
        <ecNumber evidence="8 9">1.3.98.5</ecNumber>
    </recommendedName>
    <alternativeName>
        <fullName evidence="5 9">Coproheme III oxidative decarboxylase</fullName>
    </alternativeName>
    <alternativeName>
        <fullName evidence="6 9">Hydrogen peroxide-dependent heme synthase</fullName>
    </alternativeName>
</protein>
<dbReference type="AlphaFoldDB" id="A0A1H9SMH7"/>
<evidence type="ECO:0000256" key="9">
    <source>
        <dbReference type="HAMAP-Rule" id="MF_02244"/>
    </source>
</evidence>
<feature type="binding site" description="axial binding residue" evidence="9">
    <location>
        <position position="165"/>
    </location>
    <ligand>
        <name>Fe-coproporphyrin III</name>
        <dbReference type="ChEBI" id="CHEBI:68438"/>
    </ligand>
    <ligandPart>
        <name>Fe</name>
        <dbReference type="ChEBI" id="CHEBI:18248"/>
    </ligandPart>
</feature>
<comment type="catalytic activity">
    <reaction evidence="7">
        <text>Fe-coproporphyrin III + 2 H2O2 + 2 H(+) = heme b + 2 CO2 + 4 H2O</text>
        <dbReference type="Rhea" id="RHEA:56516"/>
        <dbReference type="ChEBI" id="CHEBI:15377"/>
        <dbReference type="ChEBI" id="CHEBI:15378"/>
        <dbReference type="ChEBI" id="CHEBI:16240"/>
        <dbReference type="ChEBI" id="CHEBI:16526"/>
        <dbReference type="ChEBI" id="CHEBI:60344"/>
        <dbReference type="ChEBI" id="CHEBI:68438"/>
        <dbReference type="EC" id="1.3.98.5"/>
    </reaction>
    <physiologicalReaction direction="left-to-right" evidence="7">
        <dbReference type="Rhea" id="RHEA:56517"/>
    </physiologicalReaction>
</comment>
<proteinExistence type="inferred from homology"/>
<accession>A0A1H9SMH7</accession>
<dbReference type="EMBL" id="FOGZ01000014">
    <property type="protein sequence ID" value="SER86088.1"/>
    <property type="molecule type" value="Genomic_DNA"/>
</dbReference>
<dbReference type="STRING" id="64702.SAMN05443377_11423"/>
<dbReference type="PANTHER" id="PTHR36843:SF1">
    <property type="entry name" value="COPROHEME DECARBOXYLASE"/>
    <property type="match status" value="1"/>
</dbReference>
<evidence type="ECO:0000256" key="5">
    <source>
        <dbReference type="ARBA" id="ARBA00029882"/>
    </source>
</evidence>
<evidence type="ECO:0000256" key="2">
    <source>
        <dbReference type="ARBA" id="ARBA00022617"/>
    </source>
</evidence>
<dbReference type="InterPro" id="IPR010644">
    <property type="entry name" value="ChdC/CLD"/>
</dbReference>
<dbReference type="GO" id="GO:0020037">
    <property type="term" value="F:heme binding"/>
    <property type="evidence" value="ECO:0007669"/>
    <property type="project" value="InterPro"/>
</dbReference>
<evidence type="ECO:0000256" key="8">
    <source>
        <dbReference type="ARBA" id="ARBA00050019"/>
    </source>
</evidence>
<dbReference type="EC" id="1.3.98.5" evidence="8 9"/>
<name>A0A1H9SMH7_9ACTN</name>
<dbReference type="Gene3D" id="3.30.70.1030">
    <property type="entry name" value="Apc35880, domain 1"/>
    <property type="match status" value="2"/>
</dbReference>
<comment type="pathway">
    <text evidence="9">Porphyrin-containing compound metabolism; protoheme biosynthesis.</text>
</comment>
<comment type="catalytic activity">
    <reaction evidence="9">
        <text>harderoheme III + H2O2 + H(+) = heme b + CO2 + 2 H2O</text>
        <dbReference type="Rhea" id="RHEA:57944"/>
        <dbReference type="ChEBI" id="CHEBI:15377"/>
        <dbReference type="ChEBI" id="CHEBI:15378"/>
        <dbReference type="ChEBI" id="CHEBI:16240"/>
        <dbReference type="ChEBI" id="CHEBI:16526"/>
        <dbReference type="ChEBI" id="CHEBI:60344"/>
        <dbReference type="ChEBI" id="CHEBI:142463"/>
    </reaction>
</comment>
<comment type="catalytic activity">
    <reaction evidence="9">
        <text>Fe-coproporphyrin III + H2O2 + H(+) = harderoheme III + CO2 + 2 H2O</text>
        <dbReference type="Rhea" id="RHEA:57940"/>
        <dbReference type="ChEBI" id="CHEBI:15377"/>
        <dbReference type="ChEBI" id="CHEBI:15378"/>
        <dbReference type="ChEBI" id="CHEBI:16240"/>
        <dbReference type="ChEBI" id="CHEBI:16526"/>
        <dbReference type="ChEBI" id="CHEBI:68438"/>
        <dbReference type="ChEBI" id="CHEBI:142463"/>
    </reaction>
</comment>
<dbReference type="PANTHER" id="PTHR36843">
    <property type="entry name" value="HEME-DEPENDENT PEROXIDASE YWFI-RELATED"/>
    <property type="match status" value="1"/>
</dbReference>
<comment type="similarity">
    <text evidence="9">Belongs to the ChdC family. Type 2 subfamily.</text>
</comment>
<dbReference type="SUPFAM" id="SSF54909">
    <property type="entry name" value="Dimeric alpha+beta barrel"/>
    <property type="match status" value="1"/>
</dbReference>
<reference evidence="10 11" key="1">
    <citation type="submission" date="2016-10" db="EMBL/GenBank/DDBJ databases">
        <authorList>
            <person name="de Groot N.N."/>
        </authorList>
    </citation>
    <scope>NUCLEOTIDE SEQUENCE [LARGE SCALE GENOMIC DNA]</scope>
    <source>
        <strain evidence="10 11">DSM 16859</strain>
    </source>
</reference>
<dbReference type="GO" id="GO:0006785">
    <property type="term" value="P:heme B biosynthetic process"/>
    <property type="evidence" value="ECO:0007669"/>
    <property type="project" value="UniProtKB-UniRule"/>
</dbReference>
<dbReference type="NCBIfam" id="NF042928">
    <property type="entry name" value="HemQ_actino"/>
    <property type="match status" value="1"/>
</dbReference>
<dbReference type="GO" id="GO:0046872">
    <property type="term" value="F:metal ion binding"/>
    <property type="evidence" value="ECO:0007669"/>
    <property type="project" value="UniProtKB-KW"/>
</dbReference>
<dbReference type="HAMAP" id="MF_02244">
    <property type="entry name" value="Coproheme_decarbox_2"/>
    <property type="match status" value="1"/>
</dbReference>
<dbReference type="Proteomes" id="UP000198815">
    <property type="component" value="Unassembled WGS sequence"/>
</dbReference>
<evidence type="ECO:0000256" key="6">
    <source>
        <dbReference type="ARBA" id="ARBA00030236"/>
    </source>
</evidence>
<keyword evidence="2 9" id="KW-0349">Heme</keyword>
<keyword evidence="11" id="KW-1185">Reference proteome</keyword>
<sequence>MSSQPSTHATAQNSQAAPDAGTIHYAMYSVFKATSALPADRAERADAVGGLETRLAGIDDLTTRGWYDLSGLRADADVLVWWTAHSSETLQEAYRAVRRSTIGRHLGAVWSALGVHRQAEFNASHMPSFAAGLPPLRYLCVYPFDRSYDWYLLGEGERRTLLGEHGRAAQAFKDVQANTLAAFGLGDNEWLLALESDELVRIVDLIRHLRATGARRHVRNEIPFFTGPRRPAVELFADLA</sequence>
<evidence type="ECO:0000256" key="3">
    <source>
        <dbReference type="ARBA" id="ARBA00022723"/>
    </source>
</evidence>
<evidence type="ECO:0000313" key="11">
    <source>
        <dbReference type="Proteomes" id="UP000198815"/>
    </source>
</evidence>
<evidence type="ECO:0000256" key="4">
    <source>
        <dbReference type="ARBA" id="ARBA00023004"/>
    </source>
</evidence>
<comment type="function">
    <text evidence="9">Involved in coproporphyrin-dependent heme b biosynthesis. Catalyzes the decarboxylation of Fe-coproporphyrin III (coproheme) to heme b (protoheme IX), the last step of the pathway. The reaction occurs in a stepwise manner with a three-propionate intermediate.</text>
</comment>
<dbReference type="RefSeq" id="WP_091969769.1">
    <property type="nucleotide sequence ID" value="NZ_FOGZ01000014.1"/>
</dbReference>
<keyword evidence="3 9" id="KW-0479">Metal-binding</keyword>
<organism evidence="10 11">
    <name type="scientific">Propionibacterium cyclohexanicum</name>
    <dbReference type="NCBI Taxonomy" id="64702"/>
    <lineage>
        <taxon>Bacteria</taxon>
        <taxon>Bacillati</taxon>
        <taxon>Actinomycetota</taxon>
        <taxon>Actinomycetes</taxon>
        <taxon>Propionibacteriales</taxon>
        <taxon>Propionibacteriaceae</taxon>
        <taxon>Propionibacterium</taxon>
    </lineage>
</organism>
<feature type="active site" evidence="9">
    <location>
        <position position="142"/>
    </location>
</feature>
<evidence type="ECO:0000256" key="7">
    <source>
        <dbReference type="ARBA" id="ARBA00049896"/>
    </source>
</evidence>
<keyword evidence="9" id="KW-0350">Heme biosynthesis</keyword>
<evidence type="ECO:0000256" key="1">
    <source>
        <dbReference type="ARBA" id="ARBA00014413"/>
    </source>
</evidence>
<dbReference type="Pfam" id="PF06778">
    <property type="entry name" value="Chlor_dismutase"/>
    <property type="match status" value="1"/>
</dbReference>
<keyword evidence="9" id="KW-0560">Oxidoreductase</keyword>
<gene>
    <name evidence="9" type="primary">chdC</name>
    <name evidence="10" type="ORF">SAMN05443377_11423</name>
</gene>
<evidence type="ECO:0000313" key="10">
    <source>
        <dbReference type="EMBL" id="SER86088.1"/>
    </source>
</evidence>